<protein>
    <submittedName>
        <fullName evidence="7">Microcompartments protein</fullName>
    </submittedName>
</protein>
<dbReference type="SMART" id="SM00877">
    <property type="entry name" value="BMC"/>
    <property type="match status" value="1"/>
</dbReference>
<dbReference type="InterPro" id="IPR050575">
    <property type="entry name" value="BMC_shell"/>
</dbReference>
<feature type="domain" description="BMC" evidence="5">
    <location>
        <begin position="9"/>
        <end position="93"/>
    </location>
</feature>
<evidence type="ECO:0000259" key="5">
    <source>
        <dbReference type="PROSITE" id="PS51930"/>
    </source>
</evidence>
<dbReference type="eggNOG" id="COG4577">
    <property type="taxonomic scope" value="Bacteria"/>
</dbReference>
<gene>
    <name evidence="7" type="ordered locus">Taci_0073</name>
</gene>
<name>D1B7R0_THEAS</name>
<dbReference type="RefSeq" id="WP_012868829.1">
    <property type="nucleotide sequence ID" value="NC_013522.1"/>
</dbReference>
<keyword evidence="8" id="KW-1185">Reference proteome</keyword>
<dbReference type="AlphaFoldDB" id="D1B7R0"/>
<reference evidence="7 8" key="1">
    <citation type="journal article" date="2009" name="Stand. Genomic Sci.">
        <title>Complete genome sequence of Thermanaerovibrio acidaminovorans type strain (Su883).</title>
        <authorList>
            <person name="Chovatia M."/>
            <person name="Sikorski J."/>
            <person name="Schroder M."/>
            <person name="Lapidus A."/>
            <person name="Nolan M."/>
            <person name="Tice H."/>
            <person name="Glavina Del Rio T."/>
            <person name="Copeland A."/>
            <person name="Cheng J.F."/>
            <person name="Lucas S."/>
            <person name="Chen F."/>
            <person name="Bruce D."/>
            <person name="Goodwin L."/>
            <person name="Pitluck S."/>
            <person name="Ivanova N."/>
            <person name="Mavromatis K."/>
            <person name="Ovchinnikova G."/>
            <person name="Pati A."/>
            <person name="Chen A."/>
            <person name="Palaniappan K."/>
            <person name="Land M."/>
            <person name="Hauser L."/>
            <person name="Chang Y.J."/>
            <person name="Jeffries C.D."/>
            <person name="Chain P."/>
            <person name="Saunders E."/>
            <person name="Detter J.C."/>
            <person name="Brettin T."/>
            <person name="Rohde M."/>
            <person name="Goker M."/>
            <person name="Spring S."/>
            <person name="Bristow J."/>
            <person name="Markowitz V."/>
            <person name="Hugenholtz P."/>
            <person name="Kyrpides N.C."/>
            <person name="Klenk H.P."/>
            <person name="Eisen J.A."/>
        </authorList>
    </citation>
    <scope>NUCLEOTIDE SEQUENCE [LARGE SCALE GENOMIC DNA]</scope>
    <source>
        <strain evidence="8">ATCC 49978 / DSM 6589 / Su883</strain>
    </source>
</reference>
<dbReference type="Proteomes" id="UP000002030">
    <property type="component" value="Chromosome"/>
</dbReference>
<evidence type="ECO:0000256" key="3">
    <source>
        <dbReference type="PROSITE-ProRule" id="PRU01278"/>
    </source>
</evidence>
<dbReference type="SUPFAM" id="SSF143414">
    <property type="entry name" value="CcmK-like"/>
    <property type="match status" value="1"/>
</dbReference>
<dbReference type="InterPro" id="IPR000249">
    <property type="entry name" value="BMC_dom"/>
</dbReference>
<comment type="similarity">
    <text evidence="3">Belongs to the bacterial microcompartments protein family.</text>
</comment>
<dbReference type="Gene3D" id="3.30.70.1710">
    <property type="match status" value="1"/>
</dbReference>
<dbReference type="EMBL" id="CP001818">
    <property type="protein sequence ID" value="ACZ18313.1"/>
    <property type="molecule type" value="Genomic_DNA"/>
</dbReference>
<evidence type="ECO:0000259" key="6">
    <source>
        <dbReference type="PROSITE" id="PS51931"/>
    </source>
</evidence>
<keyword evidence="2" id="KW-1283">Bacterial microcompartment</keyword>
<dbReference type="EnsemblBacteria" id="ACZ18313">
    <property type="protein sequence ID" value="ACZ18313"/>
    <property type="gene ID" value="Taci_0073"/>
</dbReference>
<dbReference type="InterPro" id="IPR044870">
    <property type="entry name" value="BMC_CP"/>
</dbReference>
<dbReference type="CDD" id="cd07045">
    <property type="entry name" value="BMC_CcmK_like"/>
    <property type="match status" value="1"/>
</dbReference>
<evidence type="ECO:0000256" key="2">
    <source>
        <dbReference type="ARBA" id="ARBA00024446"/>
    </source>
</evidence>
<dbReference type="PROSITE" id="PS51930">
    <property type="entry name" value="BMC_2"/>
    <property type="match status" value="1"/>
</dbReference>
<organism evidence="7 8">
    <name type="scientific">Thermanaerovibrio acidaminovorans (strain ATCC 49978 / DSM 6589 / Su883)</name>
    <name type="common">Selenomonas acidaminovorans</name>
    <dbReference type="NCBI Taxonomy" id="525903"/>
    <lineage>
        <taxon>Bacteria</taxon>
        <taxon>Thermotogati</taxon>
        <taxon>Synergistota</taxon>
        <taxon>Synergistia</taxon>
        <taxon>Synergistales</taxon>
        <taxon>Synergistaceae</taxon>
        <taxon>Thermanaerovibrio</taxon>
    </lineage>
</organism>
<dbReference type="InterPro" id="IPR044872">
    <property type="entry name" value="CcmK/CsoS1_BMC"/>
</dbReference>
<dbReference type="KEGG" id="tai:Taci_0073"/>
<evidence type="ECO:0000313" key="7">
    <source>
        <dbReference type="EMBL" id="ACZ18313.1"/>
    </source>
</evidence>
<feature type="domain" description="BMC circularly permuted" evidence="6">
    <location>
        <begin position="1"/>
        <end position="79"/>
    </location>
</feature>
<sequence length="175" mass="18187">MEGRSTGRALGILEVRGMLGAVEAADSALKGASVALVDLVKVKGGIVTVLLSGDVGSVRAAVDVAVASLGRLGIPVTSHVIARPAPEVHQMLGHQGEPEGKACVPPDEEPKESPAGTGGDVPDLESMTVAQLRRLARSLPVQMDRGRIKFASKGELIRQIRALYRGPGGGERQCR</sequence>
<dbReference type="STRING" id="525903.Taci_0073"/>
<evidence type="ECO:0000256" key="1">
    <source>
        <dbReference type="ARBA" id="ARBA00024322"/>
    </source>
</evidence>
<dbReference type="Pfam" id="PF00936">
    <property type="entry name" value="BMC"/>
    <property type="match status" value="1"/>
</dbReference>
<dbReference type="PANTHER" id="PTHR33941">
    <property type="entry name" value="PROPANEDIOL UTILIZATION PROTEIN PDUA"/>
    <property type="match status" value="1"/>
</dbReference>
<dbReference type="HOGENOM" id="CLU_064903_0_0_0"/>
<evidence type="ECO:0000313" key="8">
    <source>
        <dbReference type="Proteomes" id="UP000002030"/>
    </source>
</evidence>
<proteinExistence type="inferred from homology"/>
<dbReference type="GO" id="GO:0031469">
    <property type="term" value="C:bacterial microcompartment"/>
    <property type="evidence" value="ECO:0007669"/>
    <property type="project" value="UniProtKB-SubCell"/>
</dbReference>
<dbReference type="OrthoDB" id="90436at2"/>
<evidence type="ECO:0000256" key="4">
    <source>
        <dbReference type="SAM" id="MobiDB-lite"/>
    </source>
</evidence>
<dbReference type="InterPro" id="IPR037233">
    <property type="entry name" value="CcmK-like_sf"/>
</dbReference>
<dbReference type="PANTHER" id="PTHR33941:SF11">
    <property type="entry name" value="BACTERIAL MICROCOMPARTMENT SHELL PROTEIN PDUJ"/>
    <property type="match status" value="1"/>
</dbReference>
<accession>D1B7R0</accession>
<feature type="region of interest" description="Disordered" evidence="4">
    <location>
        <begin position="92"/>
        <end position="123"/>
    </location>
</feature>
<dbReference type="PROSITE" id="PS51931">
    <property type="entry name" value="BMC_CP"/>
    <property type="match status" value="1"/>
</dbReference>
<comment type="subcellular location">
    <subcellularLocation>
        <location evidence="1">Bacterial microcompartment</location>
    </subcellularLocation>
</comment>